<evidence type="ECO:0000313" key="2">
    <source>
        <dbReference type="Proteomes" id="UP000037696"/>
    </source>
</evidence>
<sequence length="167" mass="18695">MYNMSSSASPAWNNTRIQNYDDKVLLARLDQYFNAFVSADAQGLESIMADDYHMTDIPLGVTRSPKKAWLQQNSGFSDLLTNLSVEAISLYGSSEPGSFSVMEHVVWFTLKDDPPESAKPNLPPGIKKGDSSGMINISLMWWNSDGKVTRELEYGRILWDGFDINAF</sequence>
<dbReference type="InterPro" id="IPR032710">
    <property type="entry name" value="NTF2-like_dom_sf"/>
</dbReference>
<comment type="caution">
    <text evidence="1">The sequence shown here is derived from an EMBL/GenBank/DDBJ whole genome shotgun (WGS) entry which is preliminary data.</text>
</comment>
<evidence type="ECO:0000313" key="1">
    <source>
        <dbReference type="EMBL" id="KOS37000.1"/>
    </source>
</evidence>
<dbReference type="OrthoDB" id="5305593at2759"/>
<dbReference type="EMBL" id="LHQQ01000365">
    <property type="protein sequence ID" value="KOS37000.1"/>
    <property type="molecule type" value="Genomic_DNA"/>
</dbReference>
<keyword evidence="2" id="KW-1185">Reference proteome</keyword>
<dbReference type="AlphaFoldDB" id="A0A0M8NYX0"/>
<evidence type="ECO:0008006" key="3">
    <source>
        <dbReference type="Google" id="ProtNLM"/>
    </source>
</evidence>
<protein>
    <recommendedName>
        <fullName evidence="3">SnoaL-like domain-containing protein</fullName>
    </recommendedName>
</protein>
<organism evidence="1 2">
    <name type="scientific">Penicillium nordicum</name>
    <dbReference type="NCBI Taxonomy" id="229535"/>
    <lineage>
        <taxon>Eukaryota</taxon>
        <taxon>Fungi</taxon>
        <taxon>Dikarya</taxon>
        <taxon>Ascomycota</taxon>
        <taxon>Pezizomycotina</taxon>
        <taxon>Eurotiomycetes</taxon>
        <taxon>Eurotiomycetidae</taxon>
        <taxon>Eurotiales</taxon>
        <taxon>Aspergillaceae</taxon>
        <taxon>Penicillium</taxon>
    </lineage>
</organism>
<dbReference type="Proteomes" id="UP000037696">
    <property type="component" value="Unassembled WGS sequence"/>
</dbReference>
<proteinExistence type="predicted"/>
<reference evidence="1 2" key="1">
    <citation type="submission" date="2015-08" db="EMBL/GenBank/DDBJ databases">
        <title>Genome sequencing of Penicillium nordicum.</title>
        <authorList>
            <person name="Nguyen H.D."/>
            <person name="Seifert K.A."/>
        </authorList>
    </citation>
    <scope>NUCLEOTIDE SEQUENCE [LARGE SCALE GENOMIC DNA]</scope>
    <source>
        <strain evidence="1 2">DAOMC 185683</strain>
    </source>
</reference>
<name>A0A0M8NYX0_9EURO</name>
<dbReference type="SUPFAM" id="SSF54427">
    <property type="entry name" value="NTF2-like"/>
    <property type="match status" value="1"/>
</dbReference>
<dbReference type="Gene3D" id="3.10.450.50">
    <property type="match status" value="1"/>
</dbReference>
<gene>
    <name evidence="1" type="ORF">ACN38_g12225</name>
</gene>
<accession>A0A0M8NYX0</accession>